<evidence type="ECO:0000256" key="6">
    <source>
        <dbReference type="SAM" id="Phobius"/>
    </source>
</evidence>
<feature type="transmembrane region" description="Helical" evidence="6">
    <location>
        <begin position="133"/>
        <end position="154"/>
    </location>
</feature>
<reference evidence="7" key="1">
    <citation type="submission" date="2015-07" db="EMBL/GenBank/DDBJ databases">
        <title>Draft Genome Sequences of Anaerolinea thermolimosa IMO-1, Bellilinea caldifistulae GOMI-1, Leptolinea tardivitalis YMTK-2, Levilinea saccharolytica KIBI-1,Longilinea arvoryzae KOME-1, Previously Described as Members of the Anaerolineaceae (Chloroflexi).</title>
        <authorList>
            <person name="Sekiguchi Y."/>
            <person name="Ohashi A."/>
            <person name="Matsuura N."/>
            <person name="Tourlousse M.D."/>
        </authorList>
    </citation>
    <scope>NUCLEOTIDE SEQUENCE [LARGE SCALE GENOMIC DNA]</scope>
    <source>
        <strain evidence="7">KOME-1</strain>
    </source>
</reference>
<keyword evidence="8" id="KW-1185">Reference proteome</keyword>
<keyword evidence="2" id="KW-1003">Cell membrane</keyword>
<feature type="transmembrane region" description="Helical" evidence="6">
    <location>
        <begin position="12"/>
        <end position="31"/>
    </location>
</feature>
<dbReference type="PANTHER" id="PTHR39087:SF2">
    <property type="entry name" value="UPF0104 MEMBRANE PROTEIN MJ1595"/>
    <property type="match status" value="1"/>
</dbReference>
<dbReference type="NCBIfam" id="TIGR00374">
    <property type="entry name" value="flippase-like domain"/>
    <property type="match status" value="1"/>
</dbReference>
<keyword evidence="3 6" id="KW-0812">Transmembrane</keyword>
<evidence type="ECO:0000256" key="2">
    <source>
        <dbReference type="ARBA" id="ARBA00022475"/>
    </source>
</evidence>
<evidence type="ECO:0000313" key="7">
    <source>
        <dbReference type="EMBL" id="GAP13692.1"/>
    </source>
</evidence>
<dbReference type="RefSeq" id="WP_075073013.1">
    <property type="nucleotide sequence ID" value="NZ_DF967972.1"/>
</dbReference>
<sequence length="338" mass="36170">MKNILGPVKKRRVWGNILTLALLGLGVYLILPQITVLENSIHTLLSLLLWAVGLAFVTQGLSYLGSGYLLQKMLEISHQAVVLTRSTLIVLGSASVALVAGGSVGSSAAIFRWSGHKNTNVAGATLASLLPSLFTSLMLVLFSIFGLAHLILVHGLTEIQVIGFSITIAFLGLVILGTLLASHFRNQVSRVILGLSLGIAKLLHRPNPQAAVRKGMENIFSAWDELRMGKWHRLMLGAFLNVFFDLLTLYFLFIAAGVQISLGVLLSGYALPLLLGRLAFILPGGVGVVESSMAGLYASLGIPDATAVVVVLAYRLISFWIPSLSGFPIAAYLENTSR</sequence>
<keyword evidence="5 6" id="KW-0472">Membrane</keyword>
<evidence type="ECO:0000313" key="8">
    <source>
        <dbReference type="Proteomes" id="UP000055060"/>
    </source>
</evidence>
<dbReference type="AlphaFoldDB" id="A0A0S7B855"/>
<dbReference type="GO" id="GO:0005886">
    <property type="term" value="C:plasma membrane"/>
    <property type="evidence" value="ECO:0007669"/>
    <property type="project" value="UniProtKB-SubCell"/>
</dbReference>
<evidence type="ECO:0000256" key="4">
    <source>
        <dbReference type="ARBA" id="ARBA00022989"/>
    </source>
</evidence>
<dbReference type="InterPro" id="IPR022791">
    <property type="entry name" value="L-PG_synthase/AglD"/>
</dbReference>
<dbReference type="Proteomes" id="UP000055060">
    <property type="component" value="Unassembled WGS sequence"/>
</dbReference>
<feature type="transmembrane region" description="Helical" evidence="6">
    <location>
        <begin position="43"/>
        <end position="66"/>
    </location>
</feature>
<feature type="transmembrane region" description="Helical" evidence="6">
    <location>
        <begin position="161"/>
        <end position="181"/>
    </location>
</feature>
<feature type="transmembrane region" description="Helical" evidence="6">
    <location>
        <begin position="87"/>
        <end position="113"/>
    </location>
</feature>
<evidence type="ECO:0000256" key="5">
    <source>
        <dbReference type="ARBA" id="ARBA00023136"/>
    </source>
</evidence>
<organism evidence="7">
    <name type="scientific">Longilinea arvoryzae</name>
    <dbReference type="NCBI Taxonomy" id="360412"/>
    <lineage>
        <taxon>Bacteria</taxon>
        <taxon>Bacillati</taxon>
        <taxon>Chloroflexota</taxon>
        <taxon>Anaerolineae</taxon>
        <taxon>Anaerolineales</taxon>
        <taxon>Anaerolineaceae</taxon>
        <taxon>Longilinea</taxon>
    </lineage>
</organism>
<evidence type="ECO:0000256" key="1">
    <source>
        <dbReference type="ARBA" id="ARBA00004651"/>
    </source>
</evidence>
<dbReference type="EMBL" id="DF967972">
    <property type="protein sequence ID" value="GAP13692.1"/>
    <property type="molecule type" value="Genomic_DNA"/>
</dbReference>
<evidence type="ECO:0000256" key="3">
    <source>
        <dbReference type="ARBA" id="ARBA00022692"/>
    </source>
</evidence>
<evidence type="ECO:0008006" key="9">
    <source>
        <dbReference type="Google" id="ProtNLM"/>
    </source>
</evidence>
<name>A0A0S7B855_9CHLR</name>
<protein>
    <recommendedName>
        <fullName evidence="9">Integral membrane protein</fullName>
    </recommendedName>
</protein>
<comment type="subcellular location">
    <subcellularLocation>
        <location evidence="1">Cell membrane</location>
        <topology evidence="1">Multi-pass membrane protein</topology>
    </subcellularLocation>
</comment>
<dbReference type="Pfam" id="PF03706">
    <property type="entry name" value="LPG_synthase_TM"/>
    <property type="match status" value="1"/>
</dbReference>
<gene>
    <name evidence="7" type="ORF">LARV_01447</name>
</gene>
<proteinExistence type="predicted"/>
<dbReference type="PANTHER" id="PTHR39087">
    <property type="entry name" value="UPF0104 MEMBRANE PROTEIN MJ1595"/>
    <property type="match status" value="1"/>
</dbReference>
<accession>A0A0S7B855</accession>
<dbReference type="STRING" id="360412.LARV_01447"/>
<keyword evidence="4 6" id="KW-1133">Transmembrane helix</keyword>